<dbReference type="Gene3D" id="3.40.50.410">
    <property type="entry name" value="von Willebrand factor, type A domain"/>
    <property type="match status" value="1"/>
</dbReference>
<dbReference type="InParanoid" id="A0A420XLE4"/>
<dbReference type="Proteomes" id="UP000281955">
    <property type="component" value="Unassembled WGS sequence"/>
</dbReference>
<accession>A0A420XLE4</accession>
<feature type="signal peptide" evidence="2">
    <location>
        <begin position="1"/>
        <end position="30"/>
    </location>
</feature>
<dbReference type="PROSITE" id="PS51318">
    <property type="entry name" value="TAT"/>
    <property type="match status" value="1"/>
</dbReference>
<protein>
    <recommendedName>
        <fullName evidence="5">VWFA domain-containing protein</fullName>
    </recommendedName>
</protein>
<proteinExistence type="predicted"/>
<evidence type="ECO:0000256" key="1">
    <source>
        <dbReference type="SAM" id="MobiDB-lite"/>
    </source>
</evidence>
<dbReference type="RefSeq" id="WP_183062022.1">
    <property type="nucleotide sequence ID" value="NZ_RBWV01000014.1"/>
</dbReference>
<evidence type="ECO:0000313" key="4">
    <source>
        <dbReference type="Proteomes" id="UP000281955"/>
    </source>
</evidence>
<comment type="caution">
    <text evidence="3">The sequence shown here is derived from an EMBL/GenBank/DDBJ whole genome shotgun (WGS) entry which is preliminary data.</text>
</comment>
<dbReference type="InterPro" id="IPR036465">
    <property type="entry name" value="vWFA_dom_sf"/>
</dbReference>
<keyword evidence="4" id="KW-1185">Reference proteome</keyword>
<dbReference type="EMBL" id="RBWV01000014">
    <property type="protein sequence ID" value="RKS71337.1"/>
    <property type="molecule type" value="Genomic_DNA"/>
</dbReference>
<evidence type="ECO:0000256" key="2">
    <source>
        <dbReference type="SAM" id="SignalP"/>
    </source>
</evidence>
<evidence type="ECO:0000313" key="3">
    <source>
        <dbReference type="EMBL" id="RKS71337.1"/>
    </source>
</evidence>
<feature type="compositionally biased region" description="Basic and acidic residues" evidence="1">
    <location>
        <begin position="97"/>
        <end position="107"/>
    </location>
</feature>
<reference evidence="3 4" key="1">
    <citation type="submission" date="2018-10" db="EMBL/GenBank/DDBJ databases">
        <title>Genomic Encyclopedia of Archaeal and Bacterial Type Strains, Phase II (KMG-II): from individual species to whole genera.</title>
        <authorList>
            <person name="Goeker M."/>
        </authorList>
    </citation>
    <scope>NUCLEOTIDE SEQUENCE [LARGE SCALE GENOMIC DNA]</scope>
    <source>
        <strain evidence="3 4">RP-AC37</strain>
    </source>
</reference>
<feature type="region of interest" description="Disordered" evidence="1">
    <location>
        <begin position="92"/>
        <end position="111"/>
    </location>
</feature>
<gene>
    <name evidence="3" type="ORF">CLV35_3133</name>
</gene>
<organism evidence="3 4">
    <name type="scientific">Motilibacter peucedani</name>
    <dbReference type="NCBI Taxonomy" id="598650"/>
    <lineage>
        <taxon>Bacteria</taxon>
        <taxon>Bacillati</taxon>
        <taxon>Actinomycetota</taxon>
        <taxon>Actinomycetes</taxon>
        <taxon>Motilibacterales</taxon>
        <taxon>Motilibacteraceae</taxon>
        <taxon>Motilibacter</taxon>
    </lineage>
</organism>
<feature type="chain" id="PRO_5019313499" description="VWFA domain-containing protein" evidence="2">
    <location>
        <begin position="31"/>
        <end position="550"/>
    </location>
</feature>
<dbReference type="SUPFAM" id="SSF53300">
    <property type="entry name" value="vWA-like"/>
    <property type="match status" value="1"/>
</dbReference>
<keyword evidence="2" id="KW-0732">Signal</keyword>
<sequence>MLAPRRSSLRLAAAGGVAALLALAPQSAWALGPGPDDAAATTAAAPTVSIADPDATTAPRAGSVELHGSTAAGLLSQNTTVEFVVDVSASTSSVSSKDCDGNGKVDAGDDLNGDGSVGDILDCEIGAVIALNHSLAAVSPDVATLRVGLTAFSKTAATASVAADGGQFVAPGDATGASEPRMQVVARSLKRHVIGAYTPTTVEGGTDFDAAVTTALGALATVQGGQKWIMFISDGEATAHDLATLKASGVHLRSFAVGADSSCATGGSLAKMADATGEACLYAASPASLKTQVVTAKPAAVAGVTVTVGTRTVAAAVDPLGGWSAKLGLVAGTYTATATATSTSGRTARASRTFTVAAAPAPVAGMTPGTGLPATALRVATPAPSKTALPAVVRGTATARDAGAVVATDGMTVRLQAESKGRTTWATVATAKVRKGAFALTWKPANRAVRLRVVLPSQSGLPAAVRAVPHPVLSSCTVVHVRAGHAPAHWAWSCRTTARKGSKATLLDGRRHVVATGVVRQGRVVLSTRAHLGHPTLRVATGRHTVGLRF</sequence>
<name>A0A420XLE4_9ACTN</name>
<dbReference type="InterPro" id="IPR006311">
    <property type="entry name" value="TAT_signal"/>
</dbReference>
<dbReference type="AlphaFoldDB" id="A0A420XLE4"/>
<evidence type="ECO:0008006" key="5">
    <source>
        <dbReference type="Google" id="ProtNLM"/>
    </source>
</evidence>